<dbReference type="EMBL" id="JAAKFY010000003">
    <property type="protein sequence ID" value="KAF3859440.1"/>
    <property type="molecule type" value="Genomic_DNA"/>
</dbReference>
<dbReference type="Proteomes" id="UP000518266">
    <property type="component" value="Unassembled WGS sequence"/>
</dbReference>
<dbReference type="GO" id="GO:1990904">
    <property type="term" value="C:ribonucleoprotein complex"/>
    <property type="evidence" value="ECO:0007669"/>
    <property type="project" value="UniProtKB-KW"/>
</dbReference>
<dbReference type="GO" id="GO:0005739">
    <property type="term" value="C:mitochondrion"/>
    <property type="evidence" value="ECO:0007669"/>
    <property type="project" value="UniProtKB-SubCell"/>
</dbReference>
<gene>
    <name evidence="8" type="ORF">F7725_021839</name>
</gene>
<dbReference type="OrthoDB" id="5980584at2759"/>
<keyword evidence="5" id="KW-0687">Ribonucleoprotein</keyword>
<keyword evidence="3" id="KW-0689">Ribosomal protein</keyword>
<keyword evidence="4" id="KW-0496">Mitochondrion</keyword>
<name>A0A7J5ZD03_DISMA</name>
<feature type="region of interest" description="Disordered" evidence="7">
    <location>
        <begin position="255"/>
        <end position="279"/>
    </location>
</feature>
<organism evidence="8 9">
    <name type="scientific">Dissostichus mawsoni</name>
    <name type="common">Antarctic cod</name>
    <dbReference type="NCBI Taxonomy" id="36200"/>
    <lineage>
        <taxon>Eukaryota</taxon>
        <taxon>Metazoa</taxon>
        <taxon>Chordata</taxon>
        <taxon>Craniata</taxon>
        <taxon>Vertebrata</taxon>
        <taxon>Euteleostomi</taxon>
        <taxon>Actinopterygii</taxon>
        <taxon>Neopterygii</taxon>
        <taxon>Teleostei</taxon>
        <taxon>Neoteleostei</taxon>
        <taxon>Acanthomorphata</taxon>
        <taxon>Eupercaria</taxon>
        <taxon>Perciformes</taxon>
        <taxon>Notothenioidei</taxon>
        <taxon>Nototheniidae</taxon>
        <taxon>Dissostichus</taxon>
    </lineage>
</organism>
<evidence type="ECO:0000256" key="3">
    <source>
        <dbReference type="ARBA" id="ARBA00022980"/>
    </source>
</evidence>
<evidence type="ECO:0000256" key="4">
    <source>
        <dbReference type="ARBA" id="ARBA00023128"/>
    </source>
</evidence>
<reference evidence="8 9" key="1">
    <citation type="submission" date="2020-03" db="EMBL/GenBank/DDBJ databases">
        <title>Dissostichus mawsoni Genome sequencing and assembly.</title>
        <authorList>
            <person name="Park H."/>
        </authorList>
    </citation>
    <scope>NUCLEOTIDE SEQUENCE [LARGE SCALE GENOMIC DNA]</scope>
    <source>
        <strain evidence="8">DM0001</strain>
        <tissue evidence="8">Muscle</tissue>
    </source>
</reference>
<evidence type="ECO:0000256" key="5">
    <source>
        <dbReference type="ARBA" id="ARBA00023274"/>
    </source>
</evidence>
<dbReference type="PANTHER" id="PTHR13362:SF2">
    <property type="entry name" value="SMALL RIBOSOMAL SUBUNIT PROTEIN MS33"/>
    <property type="match status" value="1"/>
</dbReference>
<evidence type="ECO:0000256" key="6">
    <source>
        <dbReference type="ARBA" id="ARBA00035132"/>
    </source>
</evidence>
<dbReference type="AlphaFoldDB" id="A0A7J5ZD03"/>
<feature type="compositionally biased region" description="Basic and acidic residues" evidence="7">
    <location>
        <begin position="268"/>
        <end position="279"/>
    </location>
</feature>
<protein>
    <recommendedName>
        <fullName evidence="6">Small ribosomal subunit protein mS33</fullName>
    </recommendedName>
</protein>
<comment type="caution">
    <text evidence="8">The sequence shown here is derived from an EMBL/GenBank/DDBJ whole genome shotgun (WGS) entry which is preliminary data.</text>
</comment>
<evidence type="ECO:0000256" key="1">
    <source>
        <dbReference type="ARBA" id="ARBA00004173"/>
    </source>
</evidence>
<feature type="compositionally biased region" description="Basic residues" evidence="7">
    <location>
        <begin position="257"/>
        <end position="267"/>
    </location>
</feature>
<feature type="compositionally biased region" description="Basic and acidic residues" evidence="7">
    <location>
        <begin position="52"/>
        <end position="63"/>
    </location>
</feature>
<evidence type="ECO:0000256" key="7">
    <source>
        <dbReference type="SAM" id="MobiDB-lite"/>
    </source>
</evidence>
<evidence type="ECO:0000313" key="9">
    <source>
        <dbReference type="Proteomes" id="UP000518266"/>
    </source>
</evidence>
<feature type="region of interest" description="Disordered" evidence="7">
    <location>
        <begin position="1"/>
        <end position="80"/>
    </location>
</feature>
<dbReference type="Pfam" id="PF08293">
    <property type="entry name" value="MRP-S33"/>
    <property type="match status" value="1"/>
</dbReference>
<sequence length="279" mass="31677">MQTAVHQQERGEGSVSIPSTSDRMTACPPGVVNIESNDMESASEGEGGWNEVRTESSRKKIDMSSDSLSESDSQNEMKRTKKKTEIIVEFGEQSATKLHPVALTKAIHKEIGSIKQARVLSKGRILVEMINARQQEKLLKMKTLNEVPIKCHVPGANRKMRGVISGVPIEITVMASLSSYAVRMARLSAQIFGEVVRPTDSRSLKVVQLFQEPPMAQRKEVYDWYPQHKIYYSMTQKLRFMGLFRDEHEDFKEEMRRLRKLRGKGKPKKGEGKRASKRK</sequence>
<dbReference type="PANTHER" id="PTHR13362">
    <property type="entry name" value="MITOCHONDRIAL RIBOSOMAL PROTEIN S33"/>
    <property type="match status" value="1"/>
</dbReference>
<evidence type="ECO:0000313" key="8">
    <source>
        <dbReference type="EMBL" id="KAF3859440.1"/>
    </source>
</evidence>
<dbReference type="InterPro" id="IPR013219">
    <property type="entry name" value="Ribosomal_mS33"/>
</dbReference>
<accession>A0A7J5ZD03</accession>
<comment type="subcellular location">
    <subcellularLocation>
        <location evidence="1">Mitochondrion</location>
    </subcellularLocation>
</comment>
<evidence type="ECO:0000256" key="2">
    <source>
        <dbReference type="ARBA" id="ARBA00008970"/>
    </source>
</evidence>
<keyword evidence="9" id="KW-1185">Reference proteome</keyword>
<comment type="similarity">
    <text evidence="2">Belongs to the mitochondrion-specific ribosomal protein mS33 family.</text>
</comment>
<dbReference type="GO" id="GO:0005840">
    <property type="term" value="C:ribosome"/>
    <property type="evidence" value="ECO:0007669"/>
    <property type="project" value="UniProtKB-KW"/>
</dbReference>
<proteinExistence type="inferred from homology"/>